<sequence>MNCMMDIEETSTSQAISGMDDEASRMQGEDVYSNLESRSCNQKLWGARTRISSALILSLRGQTRKLGAFPTSFTSFIPPPHFIIRLHPFPPLLLSISFHAPSQSYAFCTLSRSLGLSSKDSGDDAPRNFTLAAVLSSIASGMRLPLSNFANRIGCSRLSALFSYRFENPFKIASK</sequence>
<keyword evidence="2" id="KW-1185">Reference proteome</keyword>
<gene>
    <name evidence="1" type="ORF">SCHPADRAFT_222568</name>
</gene>
<evidence type="ECO:0000313" key="1">
    <source>
        <dbReference type="EMBL" id="KLO16302.1"/>
    </source>
</evidence>
<dbReference type="AlphaFoldDB" id="A0A0H2RXF3"/>
<reference evidence="1 2" key="1">
    <citation type="submission" date="2015-04" db="EMBL/GenBank/DDBJ databases">
        <title>Complete genome sequence of Schizopora paradoxa KUC8140, a cosmopolitan wood degrader in East Asia.</title>
        <authorList>
            <consortium name="DOE Joint Genome Institute"/>
            <person name="Min B."/>
            <person name="Park H."/>
            <person name="Jang Y."/>
            <person name="Kim J.-J."/>
            <person name="Kim K.H."/>
            <person name="Pangilinan J."/>
            <person name="Lipzen A."/>
            <person name="Riley R."/>
            <person name="Grigoriev I.V."/>
            <person name="Spatafora J.W."/>
            <person name="Choi I.-G."/>
        </authorList>
    </citation>
    <scope>NUCLEOTIDE SEQUENCE [LARGE SCALE GENOMIC DNA]</scope>
    <source>
        <strain evidence="1 2">KUC8140</strain>
    </source>
</reference>
<evidence type="ECO:0000313" key="2">
    <source>
        <dbReference type="Proteomes" id="UP000053477"/>
    </source>
</evidence>
<protein>
    <submittedName>
        <fullName evidence="1">Uncharacterized protein</fullName>
    </submittedName>
</protein>
<dbReference type="EMBL" id="KQ085918">
    <property type="protein sequence ID" value="KLO16302.1"/>
    <property type="molecule type" value="Genomic_DNA"/>
</dbReference>
<accession>A0A0H2RXF3</accession>
<name>A0A0H2RXF3_9AGAM</name>
<dbReference type="Proteomes" id="UP000053477">
    <property type="component" value="Unassembled WGS sequence"/>
</dbReference>
<proteinExistence type="predicted"/>
<dbReference type="InParanoid" id="A0A0H2RXF3"/>
<organism evidence="1 2">
    <name type="scientific">Schizopora paradoxa</name>
    <dbReference type="NCBI Taxonomy" id="27342"/>
    <lineage>
        <taxon>Eukaryota</taxon>
        <taxon>Fungi</taxon>
        <taxon>Dikarya</taxon>
        <taxon>Basidiomycota</taxon>
        <taxon>Agaricomycotina</taxon>
        <taxon>Agaricomycetes</taxon>
        <taxon>Hymenochaetales</taxon>
        <taxon>Schizoporaceae</taxon>
        <taxon>Schizopora</taxon>
    </lineage>
</organism>